<reference evidence="1 2" key="1">
    <citation type="submission" date="2020-01" db="EMBL/GenBank/DDBJ databases">
        <authorList>
            <person name="Chen J."/>
            <person name="Zhu S."/>
            <person name="Yang J."/>
        </authorList>
    </citation>
    <scope>NUCLEOTIDE SEQUENCE [LARGE SCALE GENOMIC DNA]</scope>
    <source>
        <strain evidence="1 2">345S023</strain>
    </source>
</reference>
<dbReference type="AlphaFoldDB" id="A0A7X5LR04"/>
<comment type="caution">
    <text evidence="1">The sequence shown here is derived from an EMBL/GenBank/DDBJ whole genome shotgun (WGS) entry which is preliminary data.</text>
</comment>
<evidence type="ECO:0000313" key="1">
    <source>
        <dbReference type="EMBL" id="NDV93160.1"/>
    </source>
</evidence>
<gene>
    <name evidence="1" type="ORF">GTH32_18480</name>
</gene>
<accession>A0A7X5LR04</accession>
<name>A0A7X5LR04_9ALTE</name>
<dbReference type="RefSeq" id="WP_163088582.1">
    <property type="nucleotide sequence ID" value="NZ_JAAAWN010000044.1"/>
</dbReference>
<keyword evidence="2" id="KW-1185">Reference proteome</keyword>
<organism evidence="1 2">
    <name type="scientific">Alteromonas profundi</name>
    <dbReference type="NCBI Taxonomy" id="2696062"/>
    <lineage>
        <taxon>Bacteria</taxon>
        <taxon>Pseudomonadati</taxon>
        <taxon>Pseudomonadota</taxon>
        <taxon>Gammaproteobacteria</taxon>
        <taxon>Alteromonadales</taxon>
        <taxon>Alteromonadaceae</taxon>
        <taxon>Alteromonas/Salinimonas group</taxon>
        <taxon>Alteromonas</taxon>
    </lineage>
</organism>
<evidence type="ECO:0000313" key="2">
    <source>
        <dbReference type="Proteomes" id="UP000470213"/>
    </source>
</evidence>
<dbReference type="EMBL" id="JAAAWN010000044">
    <property type="protein sequence ID" value="NDV93160.1"/>
    <property type="molecule type" value="Genomic_DNA"/>
</dbReference>
<protein>
    <submittedName>
        <fullName evidence="1">Uncharacterized protein</fullName>
    </submittedName>
</protein>
<sequence>MRVFNRYDNDILAWLKGIPAPVCPEFKNNPIECLVESATKVFLTSLRYTFTNGDKNDKSLSLNDLGHVFDEETLKRLVKLSEAQGLLAIYCDISPYSVDLASIQRMANLIENYDLETVQKIVNIAQFLLPTDSPFLACYLDLAKEEVIEKSATLNSLTKGELVYPEVEHS</sequence>
<proteinExistence type="predicted"/>
<dbReference type="Proteomes" id="UP000470213">
    <property type="component" value="Unassembled WGS sequence"/>
</dbReference>